<sequence length="67" mass="7917">MYIFWTGYLGKDPKEWKQANAYQMKTHTEVRRFSRVDMIVCATTGDLLHHVIGSTCNLCPYHRVLWV</sequence>
<protein>
    <submittedName>
        <fullName evidence="1">Uncharacterized protein</fullName>
    </submittedName>
</protein>
<name>A0A0A9SLB2_ARUDO</name>
<reference evidence="1" key="1">
    <citation type="submission" date="2014-09" db="EMBL/GenBank/DDBJ databases">
        <authorList>
            <person name="Magalhaes I.L.F."/>
            <person name="Oliveira U."/>
            <person name="Santos F.R."/>
            <person name="Vidigal T.H.D.A."/>
            <person name="Brescovit A.D."/>
            <person name="Santos A.J."/>
        </authorList>
    </citation>
    <scope>NUCLEOTIDE SEQUENCE</scope>
    <source>
        <tissue evidence="1">Shoot tissue taken approximately 20 cm above the soil surface</tissue>
    </source>
</reference>
<dbReference type="AlphaFoldDB" id="A0A0A9SLB2"/>
<organism evidence="1">
    <name type="scientific">Arundo donax</name>
    <name type="common">Giant reed</name>
    <name type="synonym">Donax arundinaceus</name>
    <dbReference type="NCBI Taxonomy" id="35708"/>
    <lineage>
        <taxon>Eukaryota</taxon>
        <taxon>Viridiplantae</taxon>
        <taxon>Streptophyta</taxon>
        <taxon>Embryophyta</taxon>
        <taxon>Tracheophyta</taxon>
        <taxon>Spermatophyta</taxon>
        <taxon>Magnoliopsida</taxon>
        <taxon>Liliopsida</taxon>
        <taxon>Poales</taxon>
        <taxon>Poaceae</taxon>
        <taxon>PACMAD clade</taxon>
        <taxon>Arundinoideae</taxon>
        <taxon>Arundineae</taxon>
        <taxon>Arundo</taxon>
    </lineage>
</organism>
<evidence type="ECO:0000313" key="1">
    <source>
        <dbReference type="EMBL" id="JAD60816.1"/>
    </source>
</evidence>
<accession>A0A0A9SLB2</accession>
<dbReference type="EMBL" id="GBRH01237079">
    <property type="protein sequence ID" value="JAD60816.1"/>
    <property type="molecule type" value="Transcribed_RNA"/>
</dbReference>
<reference evidence="1" key="2">
    <citation type="journal article" date="2015" name="Data Brief">
        <title>Shoot transcriptome of the giant reed, Arundo donax.</title>
        <authorList>
            <person name="Barrero R.A."/>
            <person name="Guerrero F.D."/>
            <person name="Moolhuijzen P."/>
            <person name="Goolsby J.A."/>
            <person name="Tidwell J."/>
            <person name="Bellgard S.E."/>
            <person name="Bellgard M.I."/>
        </authorList>
    </citation>
    <scope>NUCLEOTIDE SEQUENCE</scope>
    <source>
        <tissue evidence="1">Shoot tissue taken approximately 20 cm above the soil surface</tissue>
    </source>
</reference>
<proteinExistence type="predicted"/>